<dbReference type="Proteomes" id="UP001437256">
    <property type="component" value="Unassembled WGS sequence"/>
</dbReference>
<comment type="caution">
    <text evidence="3">The sequence shown here is derived from an EMBL/GenBank/DDBJ whole genome shotgun (WGS) entry which is preliminary data.</text>
</comment>
<protein>
    <submittedName>
        <fullName evidence="3">Uncharacterized protein</fullName>
    </submittedName>
</protein>
<feature type="coiled-coil region" evidence="1">
    <location>
        <begin position="61"/>
        <end position="88"/>
    </location>
</feature>
<feature type="region of interest" description="Disordered" evidence="2">
    <location>
        <begin position="107"/>
        <end position="133"/>
    </location>
</feature>
<feature type="region of interest" description="Disordered" evidence="2">
    <location>
        <begin position="1"/>
        <end position="61"/>
    </location>
</feature>
<keyword evidence="4" id="KW-1185">Reference proteome</keyword>
<accession>A0ABR2ZVI6</accession>
<evidence type="ECO:0000256" key="2">
    <source>
        <dbReference type="SAM" id="MobiDB-lite"/>
    </source>
</evidence>
<evidence type="ECO:0000313" key="4">
    <source>
        <dbReference type="Proteomes" id="UP001437256"/>
    </source>
</evidence>
<sequence length="234" mass="26602">MSDYAVLPPSDYDYNPKTLSYMEDAGRQKPPYPLDGAGDPPKLPEQPLFNENTSRGRSASIDSHLEELHRYEGALRNWKDRCDAYDEERRRFLHWHKIYVQCEHAIESQDSNEDSEEDDGEDVREVDEGSKTRIGLETRAGLTQVHGQFSTFHSSEGFNKLGPSFNLADESDFEAVDVQRISERLKTRTVRPATKAIPPPTPSGRVKTWSTEEYVKGDENKGKIRDTLSYGDCG</sequence>
<gene>
    <name evidence="3" type="ORF">AAF712_007656</name>
</gene>
<feature type="compositionally biased region" description="Polar residues" evidence="2">
    <location>
        <begin position="49"/>
        <end position="61"/>
    </location>
</feature>
<reference evidence="3 4" key="1">
    <citation type="submission" date="2024-05" db="EMBL/GenBank/DDBJ databases">
        <title>A draft genome resource for the thread blight pathogen Marasmius tenuissimus strain MS-2.</title>
        <authorList>
            <person name="Yulfo-Soto G.E."/>
            <person name="Baruah I.K."/>
            <person name="Amoako-Attah I."/>
            <person name="Bukari Y."/>
            <person name="Meinhardt L.W."/>
            <person name="Bailey B.A."/>
            <person name="Cohen S.P."/>
        </authorList>
    </citation>
    <scope>NUCLEOTIDE SEQUENCE [LARGE SCALE GENOMIC DNA]</scope>
    <source>
        <strain evidence="3 4">MS-2</strain>
    </source>
</reference>
<dbReference type="EMBL" id="JBBXMP010000049">
    <property type="protein sequence ID" value="KAL0065320.1"/>
    <property type="molecule type" value="Genomic_DNA"/>
</dbReference>
<keyword evidence="1" id="KW-0175">Coiled coil</keyword>
<proteinExistence type="predicted"/>
<evidence type="ECO:0000313" key="3">
    <source>
        <dbReference type="EMBL" id="KAL0065320.1"/>
    </source>
</evidence>
<organism evidence="3 4">
    <name type="scientific">Marasmius tenuissimus</name>
    <dbReference type="NCBI Taxonomy" id="585030"/>
    <lineage>
        <taxon>Eukaryota</taxon>
        <taxon>Fungi</taxon>
        <taxon>Dikarya</taxon>
        <taxon>Basidiomycota</taxon>
        <taxon>Agaricomycotina</taxon>
        <taxon>Agaricomycetes</taxon>
        <taxon>Agaricomycetidae</taxon>
        <taxon>Agaricales</taxon>
        <taxon>Marasmiineae</taxon>
        <taxon>Marasmiaceae</taxon>
        <taxon>Marasmius</taxon>
    </lineage>
</organism>
<name>A0ABR2ZVI6_9AGAR</name>
<feature type="compositionally biased region" description="Acidic residues" evidence="2">
    <location>
        <begin position="110"/>
        <end position="125"/>
    </location>
</feature>
<evidence type="ECO:0000256" key="1">
    <source>
        <dbReference type="SAM" id="Coils"/>
    </source>
</evidence>